<gene>
    <name evidence="7" type="primary">argC</name>
    <name evidence="10" type="ORF">OMK_01727</name>
</gene>
<comment type="caution">
    <text evidence="10">The sequence shown here is derived from an EMBL/GenBank/DDBJ whole genome shotgun (WGS) entry which is preliminary data.</text>
</comment>
<dbReference type="EMBL" id="AHYR01000006">
    <property type="protein sequence ID" value="EOT40811.1"/>
    <property type="molecule type" value="Genomic_DNA"/>
</dbReference>
<protein>
    <recommendedName>
        <fullName evidence="7">N-acetyl-gamma-glutamyl-phosphate reductase</fullName>
        <shortName evidence="7">AGPR</shortName>
        <ecNumber evidence="7">1.2.1.38</ecNumber>
    </recommendedName>
    <alternativeName>
        <fullName evidence="7">N-acetyl-glutamate semialdehyde dehydrogenase</fullName>
        <shortName evidence="7">NAGSA dehydrogenase</shortName>
    </alternativeName>
</protein>
<dbReference type="EC" id="1.2.1.38" evidence="7"/>
<dbReference type="CDD" id="cd17895">
    <property type="entry name" value="AGPR_1_N"/>
    <property type="match status" value="1"/>
</dbReference>
<dbReference type="GO" id="GO:0070401">
    <property type="term" value="F:NADP+ binding"/>
    <property type="evidence" value="ECO:0007669"/>
    <property type="project" value="InterPro"/>
</dbReference>
<evidence type="ECO:0000256" key="8">
    <source>
        <dbReference type="PROSITE-ProRule" id="PRU10010"/>
    </source>
</evidence>
<dbReference type="HOGENOM" id="CLU_006384_0_1_9"/>
<comment type="similarity">
    <text evidence="7">Belongs to the NAGSA dehydrogenase family. Type 1 subfamily.</text>
</comment>
<keyword evidence="5 7" id="KW-0560">Oxidoreductase</keyword>
<dbReference type="GO" id="GO:0005737">
    <property type="term" value="C:cytoplasm"/>
    <property type="evidence" value="ECO:0007669"/>
    <property type="project" value="UniProtKB-SubCell"/>
</dbReference>
<dbReference type="PANTHER" id="PTHR32338">
    <property type="entry name" value="N-ACETYL-GAMMA-GLUTAMYL-PHOSPHATE REDUCTASE, CHLOROPLASTIC-RELATED-RELATED"/>
    <property type="match status" value="1"/>
</dbReference>
<dbReference type="Pfam" id="PF01118">
    <property type="entry name" value="Semialdhyde_dh"/>
    <property type="match status" value="1"/>
</dbReference>
<dbReference type="GO" id="GO:0006526">
    <property type="term" value="P:L-arginine biosynthetic process"/>
    <property type="evidence" value="ECO:0007669"/>
    <property type="project" value="UniProtKB-UniRule"/>
</dbReference>
<dbReference type="Gene3D" id="3.30.360.10">
    <property type="entry name" value="Dihydrodipicolinate Reductase, domain 2"/>
    <property type="match status" value="1"/>
</dbReference>
<dbReference type="Gene3D" id="3.40.50.720">
    <property type="entry name" value="NAD(P)-binding Rossmann-like Domain"/>
    <property type="match status" value="1"/>
</dbReference>
<accession>S1P351</accession>
<dbReference type="SMART" id="SM00859">
    <property type="entry name" value="Semialdhyde_dh"/>
    <property type="match status" value="1"/>
</dbReference>
<dbReference type="InterPro" id="IPR000706">
    <property type="entry name" value="AGPR_type-1"/>
</dbReference>
<evidence type="ECO:0000256" key="6">
    <source>
        <dbReference type="ARBA" id="ARBA00050557"/>
    </source>
</evidence>
<dbReference type="HAMAP" id="MF_00150">
    <property type="entry name" value="ArgC_type1"/>
    <property type="match status" value="1"/>
</dbReference>
<dbReference type="NCBIfam" id="TIGR01850">
    <property type="entry name" value="argC"/>
    <property type="match status" value="1"/>
</dbReference>
<dbReference type="OrthoDB" id="9801289at2"/>
<feature type="active site" evidence="7 8">
    <location>
        <position position="148"/>
    </location>
</feature>
<reference evidence="10 11" key="1">
    <citation type="submission" date="2013-03" db="EMBL/GenBank/DDBJ databases">
        <title>The Genome Sequence of Enterococcus dispar ATCC_51266 (Illumina only assembly).</title>
        <authorList>
            <consortium name="The Broad Institute Genomics Platform"/>
            <consortium name="The Broad Institute Genome Sequencing Center for Infectious Disease"/>
            <person name="Earl A."/>
            <person name="Russ C."/>
            <person name="Gilmore M."/>
            <person name="Surin D."/>
            <person name="Walker B."/>
            <person name="Young S."/>
            <person name="Zeng Q."/>
            <person name="Gargeya S."/>
            <person name="Fitzgerald M."/>
            <person name="Haas B."/>
            <person name="Abouelleil A."/>
            <person name="Allen A.W."/>
            <person name="Alvarado L."/>
            <person name="Arachchi H.M."/>
            <person name="Berlin A.M."/>
            <person name="Chapman S.B."/>
            <person name="Gainer-Dewar J."/>
            <person name="Goldberg J."/>
            <person name="Griggs A."/>
            <person name="Gujja S."/>
            <person name="Hansen M."/>
            <person name="Howarth C."/>
            <person name="Imamovic A."/>
            <person name="Ireland A."/>
            <person name="Larimer J."/>
            <person name="McCowan C."/>
            <person name="Murphy C."/>
            <person name="Pearson M."/>
            <person name="Poon T.W."/>
            <person name="Priest M."/>
            <person name="Roberts A."/>
            <person name="Saif S."/>
            <person name="Shea T."/>
            <person name="Sisk P."/>
            <person name="Sykes S."/>
            <person name="Wortman J."/>
            <person name="Nusbaum C."/>
            <person name="Birren B."/>
        </authorList>
    </citation>
    <scope>NUCLEOTIDE SEQUENCE [LARGE SCALE GENOMIC DNA]</scope>
    <source>
        <strain evidence="10 11">ATCC 51266</strain>
    </source>
</reference>
<comment type="function">
    <text evidence="7">Catalyzes the NADPH-dependent reduction of N-acetyl-5-glutamyl phosphate to yield N-acetyl-L-glutamate 5-semialdehyde.</text>
</comment>
<evidence type="ECO:0000256" key="5">
    <source>
        <dbReference type="ARBA" id="ARBA00023002"/>
    </source>
</evidence>
<dbReference type="InterPro" id="IPR058924">
    <property type="entry name" value="AGPR_dimerisation_dom"/>
</dbReference>
<evidence type="ECO:0000256" key="7">
    <source>
        <dbReference type="HAMAP-Rule" id="MF_00150"/>
    </source>
</evidence>
<comment type="subcellular location">
    <subcellularLocation>
        <location evidence="7">Cytoplasm</location>
    </subcellularLocation>
</comment>
<keyword evidence="3 7" id="KW-0028">Amino-acid biosynthesis</keyword>
<evidence type="ECO:0000256" key="1">
    <source>
        <dbReference type="ARBA" id="ARBA00004862"/>
    </source>
</evidence>
<keyword evidence="7" id="KW-0963">Cytoplasm</keyword>
<dbReference type="eggNOG" id="COG0002">
    <property type="taxonomic scope" value="Bacteria"/>
</dbReference>
<evidence type="ECO:0000259" key="9">
    <source>
        <dbReference type="SMART" id="SM00859"/>
    </source>
</evidence>
<dbReference type="InterPro" id="IPR023013">
    <property type="entry name" value="AGPR_AS"/>
</dbReference>
<comment type="catalytic activity">
    <reaction evidence="6 7">
        <text>N-acetyl-L-glutamate 5-semialdehyde + phosphate + NADP(+) = N-acetyl-L-glutamyl 5-phosphate + NADPH + H(+)</text>
        <dbReference type="Rhea" id="RHEA:21588"/>
        <dbReference type="ChEBI" id="CHEBI:15378"/>
        <dbReference type="ChEBI" id="CHEBI:29123"/>
        <dbReference type="ChEBI" id="CHEBI:43474"/>
        <dbReference type="ChEBI" id="CHEBI:57783"/>
        <dbReference type="ChEBI" id="CHEBI:57936"/>
        <dbReference type="ChEBI" id="CHEBI:58349"/>
        <dbReference type="EC" id="1.2.1.38"/>
    </reaction>
</comment>
<name>S1P351_9ENTE</name>
<evidence type="ECO:0000313" key="10">
    <source>
        <dbReference type="EMBL" id="EOT40811.1"/>
    </source>
</evidence>
<dbReference type="PANTHER" id="PTHR32338:SF10">
    <property type="entry name" value="N-ACETYL-GAMMA-GLUTAMYL-PHOSPHATE REDUCTASE, CHLOROPLASTIC-RELATED"/>
    <property type="match status" value="1"/>
</dbReference>
<comment type="pathway">
    <text evidence="1 7">Amino-acid biosynthesis; L-arginine biosynthesis; N(2)-acetyl-L-ornithine from L-glutamate: step 3/4.</text>
</comment>
<keyword evidence="2 7" id="KW-0055">Arginine biosynthesis</keyword>
<dbReference type="PATRIC" id="fig|1139219.3.peg.1686"/>
<dbReference type="UniPathway" id="UPA00068">
    <property type="reaction ID" value="UER00108"/>
</dbReference>
<feature type="domain" description="Semialdehyde dehydrogenase NAD-binding" evidence="9">
    <location>
        <begin position="3"/>
        <end position="142"/>
    </location>
</feature>
<dbReference type="GO" id="GO:0003942">
    <property type="term" value="F:N-acetyl-gamma-glutamyl-phosphate reductase activity"/>
    <property type="evidence" value="ECO:0007669"/>
    <property type="project" value="UniProtKB-UniRule"/>
</dbReference>
<keyword evidence="4 7" id="KW-0521">NADP</keyword>
<dbReference type="Proteomes" id="UP000014127">
    <property type="component" value="Unassembled WGS sequence"/>
</dbReference>
<evidence type="ECO:0000256" key="3">
    <source>
        <dbReference type="ARBA" id="ARBA00022605"/>
    </source>
</evidence>
<proteinExistence type="inferred from homology"/>
<dbReference type="CDD" id="cd23934">
    <property type="entry name" value="AGPR_1_C"/>
    <property type="match status" value="1"/>
</dbReference>
<dbReference type="AlphaFoldDB" id="S1P351"/>
<organism evidence="10 11">
    <name type="scientific">Enterococcus dispar ATCC 51266</name>
    <dbReference type="NCBI Taxonomy" id="1139219"/>
    <lineage>
        <taxon>Bacteria</taxon>
        <taxon>Bacillati</taxon>
        <taxon>Bacillota</taxon>
        <taxon>Bacilli</taxon>
        <taxon>Lactobacillales</taxon>
        <taxon>Enterococcaceae</taxon>
        <taxon>Enterococcus</taxon>
    </lineage>
</organism>
<dbReference type="SUPFAM" id="SSF55347">
    <property type="entry name" value="Glyceraldehyde-3-phosphate dehydrogenase-like, C-terminal domain"/>
    <property type="match status" value="1"/>
</dbReference>
<evidence type="ECO:0000256" key="2">
    <source>
        <dbReference type="ARBA" id="ARBA00022571"/>
    </source>
</evidence>
<evidence type="ECO:0000256" key="4">
    <source>
        <dbReference type="ARBA" id="ARBA00022857"/>
    </source>
</evidence>
<dbReference type="GO" id="GO:0051287">
    <property type="term" value="F:NAD binding"/>
    <property type="evidence" value="ECO:0007669"/>
    <property type="project" value="InterPro"/>
</dbReference>
<dbReference type="InterPro" id="IPR000534">
    <property type="entry name" value="Semialdehyde_DH_NAD-bd"/>
</dbReference>
<dbReference type="InterPro" id="IPR036291">
    <property type="entry name" value="NAD(P)-bd_dom_sf"/>
</dbReference>
<keyword evidence="11" id="KW-1185">Reference proteome</keyword>
<dbReference type="PROSITE" id="PS01224">
    <property type="entry name" value="ARGC"/>
    <property type="match status" value="1"/>
</dbReference>
<evidence type="ECO:0000313" key="11">
    <source>
        <dbReference type="Proteomes" id="UP000014127"/>
    </source>
</evidence>
<sequence length="344" mass="37855">MMKAAIIGVTGYTGLELVRLIQRHPILQLGTLHSHSQHTANSVAFYPHLQGLVEQAITPYTPEKVMAENEIVFFATPAGVTKNEVAAFAAADFPVIDLSGDLRLKDGEVYKKWYKSVPAKKELLKKAQYCLPEFMETKPGNLIANPGCYATAALLSAIPLVKAGLITDMPLIFDGKSGLSGAGKSLSDHSHFVTADENMTLYKLNEHQHIPEIIHGLQQFDSSLKTIQFTTSLIPVKRGILMTLYAKIKKDVTELELYEAYTSCYHNRDFVRMQPLGKLPQLRQVVGTNFCDIGMGLNPQTGILTVVGVIDNLVKGASGQALQNFNLWAQLDEDTGLKDIPLYP</sequence>
<dbReference type="FunFam" id="3.30.360.10:FF:000014">
    <property type="entry name" value="N-acetyl-gamma-glutamyl-phosphate reductase"/>
    <property type="match status" value="1"/>
</dbReference>
<dbReference type="InterPro" id="IPR050085">
    <property type="entry name" value="AGPR"/>
</dbReference>
<dbReference type="Pfam" id="PF22698">
    <property type="entry name" value="Semialdhyde_dhC_1"/>
    <property type="match status" value="1"/>
</dbReference>
<dbReference type="STRING" id="44009.RV01_GL000942"/>
<dbReference type="SUPFAM" id="SSF51735">
    <property type="entry name" value="NAD(P)-binding Rossmann-fold domains"/>
    <property type="match status" value="1"/>
</dbReference>